<dbReference type="PANTHER" id="PTHR46656:SF3">
    <property type="entry name" value="PUTATIVE-RELATED"/>
    <property type="match status" value="1"/>
</dbReference>
<keyword evidence="2" id="KW-1185">Reference proteome</keyword>
<accession>I3E4C3</accession>
<organism evidence="1 2">
    <name type="scientific">Bacillus methanolicus PB1</name>
    <dbReference type="NCBI Taxonomy" id="997296"/>
    <lineage>
        <taxon>Bacteria</taxon>
        <taxon>Bacillati</taxon>
        <taxon>Bacillota</taxon>
        <taxon>Bacilli</taxon>
        <taxon>Bacillales</taxon>
        <taxon>Bacillaceae</taxon>
        <taxon>Bacillus</taxon>
    </lineage>
</organism>
<gene>
    <name evidence="1" type="ORF">PB1_00325</name>
</gene>
<reference evidence="1 2" key="1">
    <citation type="journal article" date="2012" name="Appl. Environ. Microbiol.">
        <title>Genome Sequence of Thermotolerant Bacillus methanolicus: Features and Regulation Related to Methylotrophy and Production of L-Lysine and L-Glutamate from Methanol.</title>
        <authorList>
            <person name="Heggeset T.M."/>
            <person name="Krog A."/>
            <person name="Balzer S."/>
            <person name="Wentzel A."/>
            <person name="Ellingsen T.E."/>
            <person name="Brautaset T."/>
        </authorList>
    </citation>
    <scope>NUCLEOTIDE SEQUENCE [LARGE SCALE GENOMIC DNA]</scope>
    <source>
        <strain evidence="1 2">PB1</strain>
    </source>
</reference>
<dbReference type="SUPFAM" id="SSF48452">
    <property type="entry name" value="TPR-like"/>
    <property type="match status" value="1"/>
</dbReference>
<dbReference type="Pfam" id="PF13692">
    <property type="entry name" value="Glyco_trans_1_4"/>
    <property type="match status" value="1"/>
</dbReference>
<comment type="caution">
    <text evidence="1">The sequence shown here is derived from an EMBL/GenBank/DDBJ whole genome shotgun (WGS) entry which is preliminary data.</text>
</comment>
<dbReference type="RefSeq" id="WP_003350014.1">
    <property type="nucleotide sequence ID" value="NZ_AFEU01000001.1"/>
</dbReference>
<evidence type="ECO:0000313" key="2">
    <source>
        <dbReference type="Proteomes" id="UP000010523"/>
    </source>
</evidence>
<dbReference type="OrthoDB" id="440232at2"/>
<evidence type="ECO:0000313" key="1">
    <source>
        <dbReference type="EMBL" id="EIJ81344.1"/>
    </source>
</evidence>
<dbReference type="SUPFAM" id="SSF53756">
    <property type="entry name" value="UDP-Glycosyltransferase/glycogen phosphorylase"/>
    <property type="match status" value="1"/>
</dbReference>
<dbReference type="GO" id="GO:0016740">
    <property type="term" value="F:transferase activity"/>
    <property type="evidence" value="ECO:0007669"/>
    <property type="project" value="UniProtKB-KW"/>
</dbReference>
<dbReference type="STRING" id="997296.PB1_00325"/>
<dbReference type="Gene3D" id="3.40.50.2000">
    <property type="entry name" value="Glycogen Phosphorylase B"/>
    <property type="match status" value="1"/>
</dbReference>
<dbReference type="PATRIC" id="fig|997296.3.peg.102"/>
<dbReference type="PANTHER" id="PTHR46656">
    <property type="entry name" value="PUTATIVE-RELATED"/>
    <property type="match status" value="1"/>
</dbReference>
<dbReference type="Proteomes" id="UP000010523">
    <property type="component" value="Unassembled WGS sequence"/>
</dbReference>
<dbReference type="Gene3D" id="1.25.40.10">
    <property type="entry name" value="Tetratricopeptide repeat domain"/>
    <property type="match status" value="1"/>
</dbReference>
<protein>
    <submittedName>
        <fullName evidence="1">Glycosyl transferase family 2</fullName>
    </submittedName>
</protein>
<dbReference type="eggNOG" id="COG0438">
    <property type="taxonomic scope" value="Bacteria"/>
</dbReference>
<proteinExistence type="predicted"/>
<dbReference type="EMBL" id="AFEU01000001">
    <property type="protein sequence ID" value="EIJ81344.1"/>
    <property type="molecule type" value="Genomic_DNA"/>
</dbReference>
<dbReference type="AlphaFoldDB" id="I3E4C3"/>
<name>I3E4C3_BACMT</name>
<keyword evidence="1" id="KW-0808">Transferase</keyword>
<sequence length="480" mass="55349">MNIDTIKINWIGSQFAGHSFAIVNRNICNILQQDHQIDLRKGIPESEKILSRLSTEAERNKDEFSLFTKPDLTVDHQWPPDWSIRKEGRWVCMQPWEYGAIPRKWYIPMKYWVDEIWVNSSYTKECYVRSGIPENKIYVFPLGVSENVFNPNVDAMDLEPSAFRFLFVGGTIGRKGIDVLLQAYLNEFTADDDVCLFIKDTGTQSFYKGITLEKMILEAMSNPKNPRIVYLDKQFSEAELAGLYKACDCLVHPYRGEGFGLPIAEAMACGIPVIVPDKGSCRDFCSEETAFFVPSKEVALSEKKVGNLDTVDYPWWLSIDTNDLQKVMRFAFENQTLVKEKGQKASRQILSSLTWNKSAQQVFDRINQLVQKEPSPKLADEDIIELELEHAKELYKNNLIEEALETYLNILAIYPLSLMARYNTAIVYIMKKNYHKAIEHITYIANNMGEQSKDFQENIWHLLRFCYSKEGLAPSDNDNR</sequence>
<dbReference type="InterPro" id="IPR011990">
    <property type="entry name" value="TPR-like_helical_dom_sf"/>
</dbReference>